<protein>
    <submittedName>
        <fullName evidence="1">Uncharacterized protein</fullName>
    </submittedName>
</protein>
<name>A0A2T6ZZ77_TUBBO</name>
<gene>
    <name evidence="1" type="ORF">B9Z19DRAFT_1123126</name>
</gene>
<dbReference type="AlphaFoldDB" id="A0A2T6ZZ77"/>
<reference evidence="1 2" key="1">
    <citation type="submission" date="2017-04" db="EMBL/GenBank/DDBJ databases">
        <title>Draft genome sequence of Tuber borchii Vittad., a whitish edible truffle.</title>
        <authorList>
            <consortium name="DOE Joint Genome Institute"/>
            <person name="Murat C."/>
            <person name="Kuo A."/>
            <person name="Barry K.W."/>
            <person name="Clum A."/>
            <person name="Dockter R.B."/>
            <person name="Fauchery L."/>
            <person name="Iotti M."/>
            <person name="Kohler A."/>
            <person name="Labutti K."/>
            <person name="Lindquist E.A."/>
            <person name="Lipzen A."/>
            <person name="Ohm R.A."/>
            <person name="Wang M."/>
            <person name="Grigoriev I.V."/>
            <person name="Zambonelli A."/>
            <person name="Martin F.M."/>
        </authorList>
    </citation>
    <scope>NUCLEOTIDE SEQUENCE [LARGE SCALE GENOMIC DNA]</scope>
    <source>
        <strain evidence="1 2">Tbo3840</strain>
    </source>
</reference>
<comment type="caution">
    <text evidence="1">The sequence shown here is derived from an EMBL/GenBank/DDBJ whole genome shotgun (WGS) entry which is preliminary data.</text>
</comment>
<evidence type="ECO:0000313" key="1">
    <source>
        <dbReference type="EMBL" id="PUU80760.1"/>
    </source>
</evidence>
<dbReference type="Proteomes" id="UP000244722">
    <property type="component" value="Unassembled WGS sequence"/>
</dbReference>
<keyword evidence="2" id="KW-1185">Reference proteome</keyword>
<sequence length="250" mass="27982">MEPTRLNPLNSTREDLYIFPTNIPKNQSIATILKTSLVTLRTTGKNPWVLGRYLALACQGGWSAVRRSTVKGIIAPEMLGVWVIEALLIKFLVKFDAKVEAGVDGATTFPTNSTIGILQSLKLMPRPKRKVILDWERSANWRAQRTLHENENGPGDGHQEKENQAIKKRVVIIEETARMANIKNRRHAYEKLELQTHVTRGAEDVPNLAKALQEDKEFAEFISIMVEGKAIDAGDCTNGEETTKPEEVVV</sequence>
<organism evidence="1 2">
    <name type="scientific">Tuber borchii</name>
    <name type="common">White truffle</name>
    <dbReference type="NCBI Taxonomy" id="42251"/>
    <lineage>
        <taxon>Eukaryota</taxon>
        <taxon>Fungi</taxon>
        <taxon>Dikarya</taxon>
        <taxon>Ascomycota</taxon>
        <taxon>Pezizomycotina</taxon>
        <taxon>Pezizomycetes</taxon>
        <taxon>Pezizales</taxon>
        <taxon>Tuberaceae</taxon>
        <taxon>Tuber</taxon>
    </lineage>
</organism>
<dbReference type="EMBL" id="NESQ01000058">
    <property type="protein sequence ID" value="PUU80760.1"/>
    <property type="molecule type" value="Genomic_DNA"/>
</dbReference>
<proteinExistence type="predicted"/>
<accession>A0A2T6ZZ77</accession>
<evidence type="ECO:0000313" key="2">
    <source>
        <dbReference type="Proteomes" id="UP000244722"/>
    </source>
</evidence>